<dbReference type="InterPro" id="IPR050640">
    <property type="entry name" value="Bact_2-comp_sensor_kinase"/>
</dbReference>
<dbReference type="PANTHER" id="PTHR34220:SF9">
    <property type="entry name" value="SIGNAL TRANSDUCTION HISTIDINE KINASE INTERNAL REGION DOMAIN-CONTAINING PROTEIN"/>
    <property type="match status" value="1"/>
</dbReference>
<keyword evidence="1" id="KW-1133">Transmembrane helix</keyword>
<dbReference type="Gene3D" id="3.30.565.10">
    <property type="entry name" value="Histidine kinase-like ATPase, C-terminal domain"/>
    <property type="match status" value="1"/>
</dbReference>
<keyword evidence="3" id="KW-0808">Transferase</keyword>
<evidence type="ECO:0000256" key="1">
    <source>
        <dbReference type="SAM" id="Phobius"/>
    </source>
</evidence>
<dbReference type="Proteomes" id="UP001246372">
    <property type="component" value="Unassembled WGS sequence"/>
</dbReference>
<keyword evidence="1" id="KW-0472">Membrane</keyword>
<dbReference type="SUPFAM" id="SSF55874">
    <property type="entry name" value="ATPase domain of HSP90 chaperone/DNA topoisomerase II/histidine kinase"/>
    <property type="match status" value="1"/>
</dbReference>
<organism evidence="3 4">
    <name type="scientific">Roseateles aquae</name>
    <dbReference type="NCBI Taxonomy" id="3077235"/>
    <lineage>
        <taxon>Bacteria</taxon>
        <taxon>Pseudomonadati</taxon>
        <taxon>Pseudomonadota</taxon>
        <taxon>Betaproteobacteria</taxon>
        <taxon>Burkholderiales</taxon>
        <taxon>Sphaerotilaceae</taxon>
        <taxon>Roseateles</taxon>
    </lineage>
</organism>
<evidence type="ECO:0000313" key="3">
    <source>
        <dbReference type="EMBL" id="MDT9002443.1"/>
    </source>
</evidence>
<dbReference type="EMBL" id="JAVXZY010000018">
    <property type="protein sequence ID" value="MDT9002443.1"/>
    <property type="molecule type" value="Genomic_DNA"/>
</dbReference>
<feature type="transmembrane region" description="Helical" evidence="1">
    <location>
        <begin position="28"/>
        <end position="47"/>
    </location>
</feature>
<feature type="transmembrane region" description="Helical" evidence="1">
    <location>
        <begin position="83"/>
        <end position="104"/>
    </location>
</feature>
<feature type="domain" description="Histidine kinase/HSP90-like ATPase" evidence="2">
    <location>
        <begin position="266"/>
        <end position="363"/>
    </location>
</feature>
<proteinExistence type="predicted"/>
<dbReference type="InterPro" id="IPR003594">
    <property type="entry name" value="HATPase_dom"/>
</dbReference>
<dbReference type="GO" id="GO:0016301">
    <property type="term" value="F:kinase activity"/>
    <property type="evidence" value="ECO:0007669"/>
    <property type="project" value="UniProtKB-KW"/>
</dbReference>
<accession>A0ABU3PJY1</accession>
<dbReference type="Pfam" id="PF06580">
    <property type="entry name" value="His_kinase"/>
    <property type="match status" value="1"/>
</dbReference>
<dbReference type="InterPro" id="IPR010559">
    <property type="entry name" value="Sig_transdc_His_kin_internal"/>
</dbReference>
<dbReference type="Pfam" id="PF02518">
    <property type="entry name" value="HATPase_c"/>
    <property type="match status" value="1"/>
</dbReference>
<reference evidence="3" key="1">
    <citation type="submission" date="2023-09" db="EMBL/GenBank/DDBJ databases">
        <title>Paucibacter sp. APW11 Genome sequencing and assembly.</title>
        <authorList>
            <person name="Kim I."/>
        </authorList>
    </citation>
    <scope>NUCLEOTIDE SEQUENCE</scope>
    <source>
        <strain evidence="3">APW11</strain>
    </source>
</reference>
<dbReference type="SMART" id="SM00387">
    <property type="entry name" value="HATPase_c"/>
    <property type="match status" value="1"/>
</dbReference>
<sequence length="363" mass="39977">MTSSPYAQLKALAEPTSNWRAVFSWRRVRTVTIICALFVLLFSFGWNGSMWHLVARVFGVGLALLLVFGLFEQWPRRLPRWLARWALQVAAVGATVPLALFLAFLLSNAPGALPFWKTARLEGYMTFTFLGMLVAPWTALAALLRQREAKVEKQAIDFELERSEMARQALDARMRLLTAQAQPHFLFNTLANVQALVEGGSPRAPKLLQSLTGYLRAAVPRLDGSANTLGQELELVRAYLELMQMRMPDRLTFALHVGPGVHLLSCPPMTLLTLVENAVQHGIDPSEEGGRIDVHAELLEARRCRLRVVDTGVGLQASGGGLGTGLAALRERLLWAYGGSATLTLSEVTPHGVQATIEFSEKP</sequence>
<gene>
    <name evidence="3" type="ORF">RQP53_24390</name>
</gene>
<dbReference type="RefSeq" id="WP_315653340.1">
    <property type="nucleotide sequence ID" value="NZ_JAVXZY010000018.1"/>
</dbReference>
<evidence type="ECO:0000313" key="4">
    <source>
        <dbReference type="Proteomes" id="UP001246372"/>
    </source>
</evidence>
<name>A0ABU3PJY1_9BURK</name>
<dbReference type="InterPro" id="IPR036890">
    <property type="entry name" value="HATPase_C_sf"/>
</dbReference>
<keyword evidence="4" id="KW-1185">Reference proteome</keyword>
<feature type="transmembrane region" description="Helical" evidence="1">
    <location>
        <begin position="53"/>
        <end position="71"/>
    </location>
</feature>
<feature type="transmembrane region" description="Helical" evidence="1">
    <location>
        <begin position="124"/>
        <end position="144"/>
    </location>
</feature>
<keyword evidence="1" id="KW-0812">Transmembrane</keyword>
<keyword evidence="3" id="KW-0418">Kinase</keyword>
<dbReference type="PANTHER" id="PTHR34220">
    <property type="entry name" value="SENSOR HISTIDINE KINASE YPDA"/>
    <property type="match status" value="1"/>
</dbReference>
<comment type="caution">
    <text evidence="3">The sequence shown here is derived from an EMBL/GenBank/DDBJ whole genome shotgun (WGS) entry which is preliminary data.</text>
</comment>
<evidence type="ECO:0000259" key="2">
    <source>
        <dbReference type="SMART" id="SM00387"/>
    </source>
</evidence>
<protein>
    <submittedName>
        <fullName evidence="3">Histidine kinase</fullName>
    </submittedName>
</protein>